<accession>A0A0N0IXL8</accession>
<name>A0A0N0IXL8_CHRID</name>
<sequence length="317" mass="37554">MKYILITAVLALLFCCSKEKQTEKKIVKIFEADHCYEQMMINDSLPPQISYLNTTAFREKIKKENLKPFYTADLNHDGIDDYVVNIKQKKEYMGKEIAINVFPLNICDGMGNIAIALSQKSGKYRIFNPYKDMNEEPIAVKISPDGKFIHVLRVKYTPSRNVDYKDFYETDVLTIKNNVTTEYIKTIQKHTINEVKIELDGKFFMTLDFKEKKMYLDNTRLNQMDTEKTYFKKISEEDEKKLLTLLNDMDFTNIDNSENTPIKNFGNYFLDINYDQDQNKEIWNYGKNGGLRTMNFYDQIILYIYQFGWTEYEYMND</sequence>
<protein>
    <submittedName>
        <fullName evidence="1">Uncharacterized protein</fullName>
    </submittedName>
</protein>
<evidence type="ECO:0000313" key="2">
    <source>
        <dbReference type="Proteomes" id="UP000037953"/>
    </source>
</evidence>
<evidence type="ECO:0000313" key="1">
    <source>
        <dbReference type="EMBL" id="KPE52391.1"/>
    </source>
</evidence>
<gene>
    <name evidence="1" type="ORF">AOB46_05845</name>
</gene>
<dbReference type="AlphaFoldDB" id="A0A0N0IXL8"/>
<dbReference type="Proteomes" id="UP000037953">
    <property type="component" value="Unassembled WGS sequence"/>
</dbReference>
<dbReference type="EMBL" id="LJOD01000002">
    <property type="protein sequence ID" value="KPE52391.1"/>
    <property type="molecule type" value="Genomic_DNA"/>
</dbReference>
<dbReference type="PATRIC" id="fig|253.9.peg.2484"/>
<comment type="caution">
    <text evidence="1">The sequence shown here is derived from an EMBL/GenBank/DDBJ whole genome shotgun (WGS) entry which is preliminary data.</text>
</comment>
<organism evidence="1 2">
    <name type="scientific">Chryseobacterium indologenes</name>
    <name type="common">Flavobacterium indologenes</name>
    <dbReference type="NCBI Taxonomy" id="253"/>
    <lineage>
        <taxon>Bacteria</taxon>
        <taxon>Pseudomonadati</taxon>
        <taxon>Bacteroidota</taxon>
        <taxon>Flavobacteriia</taxon>
        <taxon>Flavobacteriales</taxon>
        <taxon>Weeksellaceae</taxon>
        <taxon>Chryseobacterium group</taxon>
        <taxon>Chryseobacterium</taxon>
    </lineage>
</organism>
<reference evidence="1 2" key="1">
    <citation type="journal article" date="2015" name="Genom Data">
        <title>Draft genome sequence of a multidrug-resistant Chryseobacterium indologenes isolate from Malaysia.</title>
        <authorList>
            <person name="Yu C.Y."/>
            <person name="Ang G.Y."/>
            <person name="Cheng H.J."/>
            <person name="Cheong Y.M."/>
            <person name="Yin W.F."/>
            <person name="Chan K.G."/>
        </authorList>
    </citation>
    <scope>NUCLEOTIDE SEQUENCE [LARGE SCALE GENOMIC DNA]</scope>
    <source>
        <strain evidence="1 2">CI_885</strain>
    </source>
</reference>
<proteinExistence type="predicted"/>
<reference evidence="2" key="2">
    <citation type="submission" date="2015-09" db="EMBL/GenBank/DDBJ databases">
        <title>Draft genome sequence of a multidrug-resistant Chryseobacterium indologenes isolate from Malaysia.</title>
        <authorList>
            <person name="Yu C.Y."/>
            <person name="Ang G.Y."/>
            <person name="Chan K.-G."/>
        </authorList>
    </citation>
    <scope>NUCLEOTIDE SEQUENCE [LARGE SCALE GENOMIC DNA]</scope>
    <source>
        <strain evidence="2">CI_885</strain>
    </source>
</reference>